<protein>
    <submittedName>
        <fullName evidence="1">Uncharacterized protein</fullName>
    </submittedName>
</protein>
<accession>A0A096AIS3</accession>
<dbReference type="EMBL" id="JRNR01000139">
    <property type="protein sequence ID" value="KGF46481.1"/>
    <property type="molecule type" value="Genomic_DNA"/>
</dbReference>
<name>A0A096AIS3_9BACT</name>
<sequence>MPPSAVHGFRNLTDKDKVVVISCKYNYFIRIGQIIEENILEFFLEDLGRGRTCQTSQTCPTSPPKSLSP</sequence>
<dbReference type="AlphaFoldDB" id="A0A096AIS3"/>
<organism evidence="1 2">
    <name type="scientific">Prevotella disiens DNF00882</name>
    <dbReference type="NCBI Taxonomy" id="1401075"/>
    <lineage>
        <taxon>Bacteria</taxon>
        <taxon>Pseudomonadati</taxon>
        <taxon>Bacteroidota</taxon>
        <taxon>Bacteroidia</taxon>
        <taxon>Bacteroidales</taxon>
        <taxon>Prevotellaceae</taxon>
        <taxon>Prevotella</taxon>
    </lineage>
</organism>
<comment type="caution">
    <text evidence="1">The sequence shown here is derived from an EMBL/GenBank/DDBJ whole genome shotgun (WGS) entry which is preliminary data.</text>
</comment>
<evidence type="ECO:0000313" key="1">
    <source>
        <dbReference type="EMBL" id="KGF46481.1"/>
    </source>
</evidence>
<evidence type="ECO:0000313" key="2">
    <source>
        <dbReference type="Proteomes" id="UP000029538"/>
    </source>
</evidence>
<gene>
    <name evidence="1" type="ORF">HMPREF0654_11345</name>
</gene>
<reference evidence="1 2" key="1">
    <citation type="submission" date="2014-07" db="EMBL/GenBank/DDBJ databases">
        <authorList>
            <person name="McCorrison J."/>
            <person name="Sanka R."/>
            <person name="Torralba M."/>
            <person name="Gillis M."/>
            <person name="Haft D.H."/>
            <person name="Methe B."/>
            <person name="Sutton G."/>
            <person name="Nelson K.E."/>
        </authorList>
    </citation>
    <scope>NUCLEOTIDE SEQUENCE [LARGE SCALE GENOMIC DNA]</scope>
    <source>
        <strain evidence="1 2">DNF00882</strain>
    </source>
</reference>
<dbReference type="Proteomes" id="UP000029538">
    <property type="component" value="Unassembled WGS sequence"/>
</dbReference>
<proteinExistence type="predicted"/>